<dbReference type="Proteomes" id="UP001286313">
    <property type="component" value="Unassembled WGS sequence"/>
</dbReference>
<dbReference type="AlphaFoldDB" id="A0AAE1G364"/>
<feature type="compositionally biased region" description="Low complexity" evidence="1">
    <location>
        <begin position="109"/>
        <end position="128"/>
    </location>
</feature>
<dbReference type="EMBL" id="JAWQEG010001094">
    <property type="protein sequence ID" value="KAK3882453.1"/>
    <property type="molecule type" value="Genomic_DNA"/>
</dbReference>
<feature type="compositionally biased region" description="Gly residues" evidence="1">
    <location>
        <begin position="1"/>
        <end position="19"/>
    </location>
</feature>
<feature type="compositionally biased region" description="Gly residues" evidence="1">
    <location>
        <begin position="63"/>
        <end position="72"/>
    </location>
</feature>
<feature type="region of interest" description="Disordered" evidence="1">
    <location>
        <begin position="97"/>
        <end position="128"/>
    </location>
</feature>
<evidence type="ECO:0000313" key="2">
    <source>
        <dbReference type="EMBL" id="KAK3882453.1"/>
    </source>
</evidence>
<evidence type="ECO:0000256" key="1">
    <source>
        <dbReference type="SAM" id="MobiDB-lite"/>
    </source>
</evidence>
<feature type="region of interest" description="Disordered" evidence="1">
    <location>
        <begin position="50"/>
        <end position="77"/>
    </location>
</feature>
<keyword evidence="3" id="KW-1185">Reference proteome</keyword>
<sequence length="128" mass="12964">MKGHEAVGGGGGDRGGGAGDRNLTPQSWLPRNIPCYTFSRLSGIKYTKASKNQPAAAFTKGSGEAGAQGEGRQGVVSGLGAPWGGRWGMPRPILVFYHPPGNPRPHSPSQPSAPSSSASGNSGLGLAI</sequence>
<comment type="caution">
    <text evidence="2">The sequence shown here is derived from an EMBL/GenBank/DDBJ whole genome shotgun (WGS) entry which is preliminary data.</text>
</comment>
<name>A0AAE1G364_PETCI</name>
<protein>
    <submittedName>
        <fullName evidence="2">Uncharacterized protein</fullName>
    </submittedName>
</protein>
<gene>
    <name evidence="2" type="ORF">Pcinc_013160</name>
</gene>
<evidence type="ECO:0000313" key="3">
    <source>
        <dbReference type="Proteomes" id="UP001286313"/>
    </source>
</evidence>
<feature type="region of interest" description="Disordered" evidence="1">
    <location>
        <begin position="1"/>
        <end position="30"/>
    </location>
</feature>
<reference evidence="2" key="1">
    <citation type="submission" date="2023-10" db="EMBL/GenBank/DDBJ databases">
        <title>Genome assemblies of two species of porcelain crab, Petrolisthes cinctipes and Petrolisthes manimaculis (Anomura: Porcellanidae).</title>
        <authorList>
            <person name="Angst P."/>
        </authorList>
    </citation>
    <scope>NUCLEOTIDE SEQUENCE</scope>
    <source>
        <strain evidence="2">PB745_01</strain>
        <tissue evidence="2">Gill</tissue>
    </source>
</reference>
<accession>A0AAE1G364</accession>
<proteinExistence type="predicted"/>
<organism evidence="2 3">
    <name type="scientific">Petrolisthes cinctipes</name>
    <name type="common">Flat porcelain crab</name>
    <dbReference type="NCBI Taxonomy" id="88211"/>
    <lineage>
        <taxon>Eukaryota</taxon>
        <taxon>Metazoa</taxon>
        <taxon>Ecdysozoa</taxon>
        <taxon>Arthropoda</taxon>
        <taxon>Crustacea</taxon>
        <taxon>Multicrustacea</taxon>
        <taxon>Malacostraca</taxon>
        <taxon>Eumalacostraca</taxon>
        <taxon>Eucarida</taxon>
        <taxon>Decapoda</taxon>
        <taxon>Pleocyemata</taxon>
        <taxon>Anomura</taxon>
        <taxon>Galatheoidea</taxon>
        <taxon>Porcellanidae</taxon>
        <taxon>Petrolisthes</taxon>
    </lineage>
</organism>